<evidence type="ECO:0000313" key="1">
    <source>
        <dbReference type="EMBL" id="PJE77595.1"/>
    </source>
</evidence>
<sequence>MTSLYTEAPIWSFTGPILSPVIDISRAAVRNFILHSVGGLGSII</sequence>
<dbReference type="AlphaFoldDB" id="A0A2H9T2Y7"/>
<accession>A0A2H9T2Y7</accession>
<comment type="caution">
    <text evidence="1">The sequence shown here is derived from an EMBL/GenBank/DDBJ whole genome shotgun (WGS) entry which is preliminary data.</text>
</comment>
<gene>
    <name evidence="1" type="ORF">CI610_03480</name>
</gene>
<proteinExistence type="predicted"/>
<name>A0A2H9T2Y7_9ZZZZ</name>
<reference evidence="1" key="1">
    <citation type="journal article" date="2017" name="Appl. Environ. Microbiol.">
        <title>Molecular characterization of an Endozoicomonas-like organism causing infection in king scallop Pecten maximus L.</title>
        <authorList>
            <person name="Cano I."/>
            <person name="van Aerle R."/>
            <person name="Ross S."/>
            <person name="Verner-Jeffreys D.W."/>
            <person name="Paley R.K."/>
            <person name="Rimmer G."/>
            <person name="Ryder D."/>
            <person name="Hooper P."/>
            <person name="Stone D."/>
            <person name="Feist S.W."/>
        </authorList>
    </citation>
    <scope>NUCLEOTIDE SEQUENCE</scope>
</reference>
<protein>
    <submittedName>
        <fullName evidence="1">Uncharacterized protein</fullName>
    </submittedName>
</protein>
<organism evidence="1">
    <name type="scientific">invertebrate metagenome</name>
    <dbReference type="NCBI Taxonomy" id="1711999"/>
    <lineage>
        <taxon>unclassified sequences</taxon>
        <taxon>metagenomes</taxon>
        <taxon>organismal metagenomes</taxon>
    </lineage>
</organism>
<dbReference type="EMBL" id="NSIT01000486">
    <property type="protein sequence ID" value="PJE77595.1"/>
    <property type="molecule type" value="Genomic_DNA"/>
</dbReference>